<reference evidence="2" key="1">
    <citation type="submission" date="2023-08" db="EMBL/GenBank/DDBJ databases">
        <authorList>
            <person name="Chen Y."/>
            <person name="Shah S."/>
            <person name="Dougan E. K."/>
            <person name="Thang M."/>
            <person name="Chan C."/>
        </authorList>
    </citation>
    <scope>NUCLEOTIDE SEQUENCE</scope>
</reference>
<evidence type="ECO:0000313" key="2">
    <source>
        <dbReference type="EMBL" id="CAJ1402087.1"/>
    </source>
</evidence>
<dbReference type="InterPro" id="IPR035965">
    <property type="entry name" value="PAS-like_dom_sf"/>
</dbReference>
<feature type="chain" id="PRO_5041389935" description="LOV domain-containing protein" evidence="1">
    <location>
        <begin position="25"/>
        <end position="345"/>
    </location>
</feature>
<name>A0AA36JAJ1_9DINO</name>
<organism evidence="2 3">
    <name type="scientific">Effrenium voratum</name>
    <dbReference type="NCBI Taxonomy" id="2562239"/>
    <lineage>
        <taxon>Eukaryota</taxon>
        <taxon>Sar</taxon>
        <taxon>Alveolata</taxon>
        <taxon>Dinophyceae</taxon>
        <taxon>Suessiales</taxon>
        <taxon>Symbiodiniaceae</taxon>
        <taxon>Effrenium</taxon>
    </lineage>
</organism>
<sequence>MAFHWLLNFLSKPLLSLVVQRCKAAEPTQRKPALALSCDSDFRITEVQPELCRLLRYTMKEMIGMSVFKLMSTVVADAHAATFRRLRHAGAAERAAARKMNHLRCRDSIVIDADGNPIACRLTVQLNLDLSARLVFERIQGKLPNSVPRGFGQYIRREPGLHLADAQEAACIMTDIANSTSFSKQQSPRVMAELLHKVYVTASTVVEKEALPYVYIHEVVGDRHVDCFVSCADGSPHSSEACFFCATQSSWRTSPAKPRPSGFTLRARCKRPWTRCSLRMARKTCTCVWASLPGRFVPELWTGGTFESSDQPSTFRSDWSQCARARESHVVPTSHRSSRSRWTMA</sequence>
<dbReference type="Gene3D" id="3.30.70.1230">
    <property type="entry name" value="Nucleotide cyclase"/>
    <property type="match status" value="1"/>
</dbReference>
<keyword evidence="3" id="KW-1185">Reference proteome</keyword>
<dbReference type="Proteomes" id="UP001178507">
    <property type="component" value="Unassembled WGS sequence"/>
</dbReference>
<proteinExistence type="predicted"/>
<protein>
    <recommendedName>
        <fullName evidence="4">LOV domain-containing protein</fullName>
    </recommendedName>
</protein>
<gene>
    <name evidence="2" type="ORF">EVOR1521_LOCUS25053</name>
</gene>
<feature type="signal peptide" evidence="1">
    <location>
        <begin position="1"/>
        <end position="24"/>
    </location>
</feature>
<evidence type="ECO:0000313" key="3">
    <source>
        <dbReference type="Proteomes" id="UP001178507"/>
    </source>
</evidence>
<dbReference type="AlphaFoldDB" id="A0AA36JAJ1"/>
<accession>A0AA36JAJ1</accession>
<dbReference type="EMBL" id="CAUJNA010003438">
    <property type="protein sequence ID" value="CAJ1402087.1"/>
    <property type="molecule type" value="Genomic_DNA"/>
</dbReference>
<evidence type="ECO:0000256" key="1">
    <source>
        <dbReference type="SAM" id="SignalP"/>
    </source>
</evidence>
<dbReference type="SUPFAM" id="SSF55785">
    <property type="entry name" value="PYP-like sensor domain (PAS domain)"/>
    <property type="match status" value="1"/>
</dbReference>
<comment type="caution">
    <text evidence="2">The sequence shown here is derived from an EMBL/GenBank/DDBJ whole genome shotgun (WGS) entry which is preliminary data.</text>
</comment>
<keyword evidence="1" id="KW-0732">Signal</keyword>
<dbReference type="Gene3D" id="3.30.450.20">
    <property type="entry name" value="PAS domain"/>
    <property type="match status" value="1"/>
</dbReference>
<evidence type="ECO:0008006" key="4">
    <source>
        <dbReference type="Google" id="ProtNLM"/>
    </source>
</evidence>
<dbReference type="InterPro" id="IPR029787">
    <property type="entry name" value="Nucleotide_cyclase"/>
</dbReference>